<dbReference type="InterPro" id="IPR051793">
    <property type="entry name" value="NADH:flavin_oxidoreductase"/>
</dbReference>
<dbReference type="InterPro" id="IPR001155">
    <property type="entry name" value="OxRdtase_FMN_N"/>
</dbReference>
<keyword evidence="8" id="KW-0408">Iron</keyword>
<keyword evidence="13" id="KW-1185">Reference proteome</keyword>
<dbReference type="FunFam" id="3.50.50.60:FF:000113">
    <property type="entry name" value="NADPH-dependent 2,4-dienoyl-CoA reductase"/>
    <property type="match status" value="1"/>
</dbReference>
<protein>
    <submittedName>
        <fullName evidence="12">2,4-dienoyl-CoA reductase (NADPH2)</fullName>
        <ecNumber evidence="12">1.3.1.34</ecNumber>
    </submittedName>
</protein>
<evidence type="ECO:0000256" key="4">
    <source>
        <dbReference type="ARBA" id="ARBA00022630"/>
    </source>
</evidence>
<dbReference type="GO" id="GO:0046872">
    <property type="term" value="F:metal ion binding"/>
    <property type="evidence" value="ECO:0007669"/>
    <property type="project" value="UniProtKB-KW"/>
</dbReference>
<name>A0A7W4WDI9_9GAMM</name>
<evidence type="ECO:0000313" key="12">
    <source>
        <dbReference type="EMBL" id="MBB3061718.1"/>
    </source>
</evidence>
<keyword evidence="4" id="KW-0285">Flavoprotein</keyword>
<dbReference type="PRINTS" id="PR00368">
    <property type="entry name" value="FADPNR"/>
</dbReference>
<evidence type="ECO:0000256" key="6">
    <source>
        <dbReference type="ARBA" id="ARBA00022723"/>
    </source>
</evidence>
<dbReference type="PRINTS" id="PR00411">
    <property type="entry name" value="PNDRDTASEI"/>
</dbReference>
<dbReference type="Gene3D" id="3.20.20.70">
    <property type="entry name" value="Aldolase class I"/>
    <property type="match status" value="1"/>
</dbReference>
<accession>A0A7W4WDI9</accession>
<evidence type="ECO:0000256" key="1">
    <source>
        <dbReference type="ARBA" id="ARBA00001917"/>
    </source>
</evidence>
<dbReference type="GO" id="GO:0033543">
    <property type="term" value="P:fatty acid beta-oxidation, unsaturated, even number, reductase/isomerase pathway"/>
    <property type="evidence" value="ECO:0007669"/>
    <property type="project" value="TreeGrafter"/>
</dbReference>
<dbReference type="InterPro" id="IPR013785">
    <property type="entry name" value="Aldolase_TIM"/>
</dbReference>
<reference evidence="12 13" key="1">
    <citation type="submission" date="2020-08" db="EMBL/GenBank/DDBJ databases">
        <title>Genomic Encyclopedia of Type Strains, Phase III (KMG-III): the genomes of soil and plant-associated and newly described type strains.</title>
        <authorList>
            <person name="Whitman W."/>
        </authorList>
    </citation>
    <scope>NUCLEOTIDE SEQUENCE [LARGE SCALE GENOMIC DNA]</scope>
    <source>
        <strain evidence="12 13">CECT 8799</strain>
    </source>
</reference>
<feature type="domain" description="FAD/NAD(P)-binding" evidence="11">
    <location>
        <begin position="378"/>
        <end position="639"/>
    </location>
</feature>
<dbReference type="FunFam" id="3.20.20.70:FF:000082">
    <property type="entry name" value="NADPH-dependent 2,4-dienoyl-CoA reductase"/>
    <property type="match status" value="1"/>
</dbReference>
<comment type="caution">
    <text evidence="12">The sequence shown here is derived from an EMBL/GenBank/DDBJ whole genome shotgun (WGS) entry which is preliminary data.</text>
</comment>
<keyword evidence="9" id="KW-0411">Iron-sulfur</keyword>
<proteinExistence type="inferred from homology"/>
<evidence type="ECO:0000259" key="10">
    <source>
        <dbReference type="Pfam" id="PF00724"/>
    </source>
</evidence>
<dbReference type="Gene3D" id="3.50.50.60">
    <property type="entry name" value="FAD/NAD(P)-binding domain"/>
    <property type="match status" value="1"/>
</dbReference>
<dbReference type="EC" id="1.3.1.34" evidence="12"/>
<evidence type="ECO:0000259" key="11">
    <source>
        <dbReference type="Pfam" id="PF07992"/>
    </source>
</evidence>
<dbReference type="CDD" id="cd02930">
    <property type="entry name" value="DCR_FMN"/>
    <property type="match status" value="1"/>
</dbReference>
<evidence type="ECO:0000256" key="2">
    <source>
        <dbReference type="ARBA" id="ARBA00001966"/>
    </source>
</evidence>
<comment type="cofactor">
    <cofactor evidence="2">
        <name>[4Fe-4S] cluster</name>
        <dbReference type="ChEBI" id="CHEBI:49883"/>
    </cofactor>
</comment>
<dbReference type="PANTHER" id="PTHR42917">
    <property type="entry name" value="2,4-DIENOYL-COA REDUCTASE"/>
    <property type="match status" value="1"/>
</dbReference>
<keyword evidence="6" id="KW-0479">Metal-binding</keyword>
<dbReference type="Proteomes" id="UP000535937">
    <property type="component" value="Unassembled WGS sequence"/>
</dbReference>
<keyword evidence="5" id="KW-0288">FMN</keyword>
<dbReference type="SUPFAM" id="SSF51395">
    <property type="entry name" value="FMN-linked oxidoreductases"/>
    <property type="match status" value="1"/>
</dbReference>
<dbReference type="AlphaFoldDB" id="A0A7W4WDI9"/>
<comment type="similarity">
    <text evidence="3">In the N-terminal section; belongs to the NADH:flavin oxidoreductase/NADH oxidase family.</text>
</comment>
<dbReference type="InterPro" id="IPR036188">
    <property type="entry name" value="FAD/NAD-bd_sf"/>
</dbReference>
<dbReference type="RefSeq" id="WP_221191988.1">
    <property type="nucleotide sequence ID" value="NZ_JACHWZ010000011.1"/>
</dbReference>
<comment type="cofactor">
    <cofactor evidence="1">
        <name>FMN</name>
        <dbReference type="ChEBI" id="CHEBI:58210"/>
    </cofactor>
</comment>
<evidence type="ECO:0000256" key="5">
    <source>
        <dbReference type="ARBA" id="ARBA00022643"/>
    </source>
</evidence>
<evidence type="ECO:0000256" key="8">
    <source>
        <dbReference type="ARBA" id="ARBA00023004"/>
    </source>
</evidence>
<dbReference type="InterPro" id="IPR023753">
    <property type="entry name" value="FAD/NAD-binding_dom"/>
</dbReference>
<keyword evidence="7 12" id="KW-0560">Oxidoreductase</keyword>
<dbReference type="GO" id="GO:0051536">
    <property type="term" value="F:iron-sulfur cluster binding"/>
    <property type="evidence" value="ECO:0007669"/>
    <property type="project" value="UniProtKB-KW"/>
</dbReference>
<feature type="domain" description="NADH:flavin oxidoreductase/NADH oxidase N-terminal" evidence="10">
    <location>
        <begin position="8"/>
        <end position="333"/>
    </location>
</feature>
<evidence type="ECO:0000256" key="9">
    <source>
        <dbReference type="ARBA" id="ARBA00023014"/>
    </source>
</evidence>
<sequence>MSIAYPHLLAPLDLGFTTLKNRVLMGSMHTNLEEHPGGFSRLAAFYAERARGGVGLMVTGGIGPNEEGCVAMGAAKMTTTEEAQQHREITDAVHAEGGVICMQILHAGRYAYNPNQVAPSAVQAPINPFTPRELSGGEIEGQIDDYVRCATLAREAGYDGVEIMGSEGYFINQFIVSRTNKRTDEWGGSFENRIRLPIEIVRRTREALGPDFIIIYRLSMLDLVEGGSNFEEVVTLGKAIEKAGTTIINTGIGWHEARIPTIATSVPRAAFSEITAKVKQHLNIPVITSNRINMPQVAETVLATGHADMISMARPFLADAEFVNKAAENRADEINTCIGCNQACLDHTFELKLTSCLVNPRACHETELNYLPTVHPKKIAVVGAGPAGLAAATVAAERGHKVTLFEAEDKIGGQFNIAKRIPGKAEFQETLRYFKRKLELTGVTVKLNCRATADDLQAFDEVIIATGIAPRTPPIPGIEHEKVLSYLDVLKHKKPVGEKVAIIGAGGIGFDVAEYLTHEGNNDEELIAVGKEEFFDEWGVDIQLENRAGLKMPATVTTPRQVVLLQRKTSKVGAGLGKTTGWIHRTSLKHREVQMIPGAEYEKIDDRGLHIRVADEQQLLEVDNIVICAGQEPARELYNALLDTAAKVHLIGGADEAAELDAKRAIDQGSRLAAEI</sequence>
<evidence type="ECO:0000313" key="13">
    <source>
        <dbReference type="Proteomes" id="UP000535937"/>
    </source>
</evidence>
<dbReference type="GO" id="GO:0008670">
    <property type="term" value="F:2,4-dienoyl-CoA reductase (NADPH) activity"/>
    <property type="evidence" value="ECO:0007669"/>
    <property type="project" value="UniProtKB-EC"/>
</dbReference>
<evidence type="ECO:0000256" key="7">
    <source>
        <dbReference type="ARBA" id="ARBA00023002"/>
    </source>
</evidence>
<evidence type="ECO:0000256" key="3">
    <source>
        <dbReference type="ARBA" id="ARBA00011048"/>
    </source>
</evidence>
<gene>
    <name evidence="12" type="ORF">FHS09_002558</name>
</gene>
<dbReference type="Pfam" id="PF07992">
    <property type="entry name" value="Pyr_redox_2"/>
    <property type="match status" value="1"/>
</dbReference>
<dbReference type="Pfam" id="PF00724">
    <property type="entry name" value="Oxidored_FMN"/>
    <property type="match status" value="1"/>
</dbReference>
<dbReference type="SUPFAM" id="SSF51905">
    <property type="entry name" value="FAD/NAD(P)-binding domain"/>
    <property type="match status" value="1"/>
</dbReference>
<dbReference type="PANTHER" id="PTHR42917:SF2">
    <property type="entry name" value="2,4-DIENOYL-COA REDUCTASE [(2E)-ENOYL-COA-PRODUCING]"/>
    <property type="match status" value="1"/>
</dbReference>
<organism evidence="12 13">
    <name type="scientific">Microbulbifer rhizosphaerae</name>
    <dbReference type="NCBI Taxonomy" id="1562603"/>
    <lineage>
        <taxon>Bacteria</taxon>
        <taxon>Pseudomonadati</taxon>
        <taxon>Pseudomonadota</taxon>
        <taxon>Gammaproteobacteria</taxon>
        <taxon>Cellvibrionales</taxon>
        <taxon>Microbulbiferaceae</taxon>
        <taxon>Microbulbifer</taxon>
    </lineage>
</organism>
<dbReference type="GO" id="GO:0010181">
    <property type="term" value="F:FMN binding"/>
    <property type="evidence" value="ECO:0007669"/>
    <property type="project" value="InterPro"/>
</dbReference>
<dbReference type="EMBL" id="JACHWZ010000011">
    <property type="protein sequence ID" value="MBB3061718.1"/>
    <property type="molecule type" value="Genomic_DNA"/>
</dbReference>
<dbReference type="Gene3D" id="3.40.50.720">
    <property type="entry name" value="NAD(P)-binding Rossmann-like Domain"/>
    <property type="match status" value="1"/>
</dbReference>